<proteinExistence type="predicted"/>
<dbReference type="GO" id="GO:0016829">
    <property type="term" value="F:lyase activity"/>
    <property type="evidence" value="ECO:0007669"/>
    <property type="project" value="UniProtKB-KW"/>
</dbReference>
<dbReference type="SUPFAM" id="SSF53383">
    <property type="entry name" value="PLP-dependent transferases"/>
    <property type="match status" value="1"/>
</dbReference>
<protein>
    <submittedName>
        <fullName evidence="2">Hercynylcysteine sulfoxide lyase</fullName>
        <ecNumber evidence="2">4.4.-.-</ecNumber>
    </submittedName>
</protein>
<dbReference type="Gene3D" id="3.90.1150.10">
    <property type="entry name" value="Aspartate Aminotransferase, domain 1"/>
    <property type="match status" value="1"/>
</dbReference>
<dbReference type="EMBL" id="WEGK01000002">
    <property type="protein sequence ID" value="MQY18331.1"/>
    <property type="molecule type" value="Genomic_DNA"/>
</dbReference>
<gene>
    <name evidence="2" type="primary">egtE</name>
    <name evidence="2" type="ORF">NRB20_14070</name>
</gene>
<name>A0A7K0CY15_9NOCA</name>
<dbReference type="AlphaFoldDB" id="A0A7K0CY15"/>
<dbReference type="InterPro" id="IPR000192">
    <property type="entry name" value="Aminotrans_V_dom"/>
</dbReference>
<reference evidence="2 3" key="1">
    <citation type="submission" date="2019-10" db="EMBL/GenBank/DDBJ databases">
        <title>Nocardia macrotermitis sp. nov. and Nocardia aurantia sp. nov., isolated from the gut of fungus growing-termite Macrotermes natalensis.</title>
        <authorList>
            <person name="Benndorf R."/>
            <person name="Schwitalla J."/>
            <person name="Martin K."/>
            <person name="De Beer W."/>
            <person name="Kaster A.-K."/>
            <person name="Vollmers J."/>
            <person name="Poulsen M."/>
            <person name="Beemelmanns C."/>
        </authorList>
    </citation>
    <scope>NUCLEOTIDE SEQUENCE [LARGE SCALE GENOMIC DNA]</scope>
    <source>
        <strain evidence="2 3">RB20</strain>
    </source>
</reference>
<keyword evidence="2" id="KW-0456">Lyase</keyword>
<dbReference type="RefSeq" id="WP_153408448.1">
    <property type="nucleotide sequence ID" value="NZ_WEGK01000002.1"/>
</dbReference>
<evidence type="ECO:0000259" key="1">
    <source>
        <dbReference type="Pfam" id="PF00266"/>
    </source>
</evidence>
<dbReference type="InterPro" id="IPR015424">
    <property type="entry name" value="PyrdxlP-dep_Trfase"/>
</dbReference>
<dbReference type="InterPro" id="IPR015422">
    <property type="entry name" value="PyrdxlP-dep_Trfase_small"/>
</dbReference>
<accession>A0A7K0CY15</accession>
<dbReference type="Pfam" id="PF00266">
    <property type="entry name" value="Aminotran_5"/>
    <property type="match status" value="1"/>
</dbReference>
<dbReference type="PANTHER" id="PTHR43586:SF21">
    <property type="entry name" value="PYRIDOXAL PHOSPHATE (PLP)-DEPENDENT ASPARTATE AMINOTRANSFERASE SUPERFAMILY"/>
    <property type="match status" value="1"/>
</dbReference>
<feature type="domain" description="Aminotransferase class V" evidence="1">
    <location>
        <begin position="121"/>
        <end position="290"/>
    </location>
</feature>
<sequence length="348" mass="36928">MKSLLPGEFAPETVYLDTAAFGLPPKRGLTALHAALHDWGAGRRTPGGDDEVDRLRAGFTRLLPGATPDDIAIANTVGTLVGPIAAGLPAGAEVLVAEGDFASVTNPFRYHGNLRVRTAPLERLAQEVRPSTALVAVSLAQSADGRLVDLANLRTATTAHNAHLLLDVSQAAGWLPLHFADADYWVCATFKWLLGARSVSLLAINPAAAELTHPTSPGWYAAADRWSEMYAPRQLATTARRHDSTPDGLGVLAARIGLDLIDELTVEAVGAHDLALAQRFRTGLAALDIPAVPGDSPIVTIPGEYGRADRVEAADIVATTRNNFLRFAFHVHNTSDDVDRALTALGEK</sequence>
<dbReference type="InterPro" id="IPR015421">
    <property type="entry name" value="PyrdxlP-dep_Trfase_major"/>
</dbReference>
<evidence type="ECO:0000313" key="2">
    <source>
        <dbReference type="EMBL" id="MQY18331.1"/>
    </source>
</evidence>
<dbReference type="OrthoDB" id="250246at2"/>
<keyword evidence="3" id="KW-1185">Reference proteome</keyword>
<dbReference type="Gene3D" id="3.40.640.10">
    <property type="entry name" value="Type I PLP-dependent aspartate aminotransferase-like (Major domain)"/>
    <property type="match status" value="1"/>
</dbReference>
<organism evidence="2 3">
    <name type="scientific">Nocardia macrotermitis</name>
    <dbReference type="NCBI Taxonomy" id="2585198"/>
    <lineage>
        <taxon>Bacteria</taxon>
        <taxon>Bacillati</taxon>
        <taxon>Actinomycetota</taxon>
        <taxon>Actinomycetes</taxon>
        <taxon>Mycobacteriales</taxon>
        <taxon>Nocardiaceae</taxon>
        <taxon>Nocardia</taxon>
    </lineage>
</organism>
<dbReference type="EC" id="4.4.-.-" evidence="2"/>
<dbReference type="Proteomes" id="UP000438448">
    <property type="component" value="Unassembled WGS sequence"/>
</dbReference>
<comment type="caution">
    <text evidence="2">The sequence shown here is derived from an EMBL/GenBank/DDBJ whole genome shotgun (WGS) entry which is preliminary data.</text>
</comment>
<evidence type="ECO:0000313" key="3">
    <source>
        <dbReference type="Proteomes" id="UP000438448"/>
    </source>
</evidence>
<dbReference type="PANTHER" id="PTHR43586">
    <property type="entry name" value="CYSTEINE DESULFURASE"/>
    <property type="match status" value="1"/>
</dbReference>